<comment type="subcellular location">
    <subcellularLocation>
        <location evidence="1">Membrane</location>
        <topology evidence="1">Single-pass membrane protein</topology>
    </subcellularLocation>
</comment>
<dbReference type="AlphaFoldDB" id="A0A2S5BI23"/>
<dbReference type="EMBL" id="PJQD01000005">
    <property type="protein sequence ID" value="POY76420.1"/>
    <property type="molecule type" value="Genomic_DNA"/>
</dbReference>
<keyword evidence="3 6" id="KW-1133">Transmembrane helix</keyword>
<feature type="region of interest" description="Disordered" evidence="5">
    <location>
        <begin position="199"/>
        <end position="248"/>
    </location>
</feature>
<dbReference type="Proteomes" id="UP000237144">
    <property type="component" value="Unassembled WGS sequence"/>
</dbReference>
<protein>
    <submittedName>
        <fullName evidence="7">Uncharacterized protein</fullName>
    </submittedName>
</protein>
<sequence>MSCNRSGAGSRTSDTRTDADADHDHHGTGSRTVILILLRGRFPDELFGQHSIEHEQHDLEYTVQHFVGIHGEQLGVEQLLGRILLIVKQLERTSSATSSSASSSLSQSIVTITSIVTNSDGSSSTITSASSSAVAVPVQNDSKNGSLSGKTWGIIGGIVGGVAALILGIFVFWKVAKRCSNNRAMDQIAWPELQNDASGGAFSTLNPQGTRRTGGAGFEMGKDHRGDGQYYDDEEEEDHAGEIRRGGWASPRAMSPRLAYDPRMSGQFYGLGGDGQYGYGNEYGQPTPMAHGNYYPYRQEAPLPPLPPGATAGSARPTLPHLPLGSDPSSARHPGGPLPFPGSPVHSFEMAHEPTYPPRSGRPYSGSAEDAYGGYAAGISTDDVPLTATAQPPAGGGGAGPNIPYAGSAGQQHGYRY</sequence>
<dbReference type="STRING" id="741276.A0A2S5BI23"/>
<feature type="transmembrane region" description="Helical" evidence="6">
    <location>
        <begin position="152"/>
        <end position="173"/>
    </location>
</feature>
<comment type="caution">
    <text evidence="7">The sequence shown here is derived from an EMBL/GenBank/DDBJ whole genome shotgun (WGS) entry which is preliminary data.</text>
</comment>
<feature type="region of interest" description="Disordered" evidence="5">
    <location>
        <begin position="300"/>
        <end position="367"/>
    </location>
</feature>
<evidence type="ECO:0000256" key="1">
    <source>
        <dbReference type="ARBA" id="ARBA00004167"/>
    </source>
</evidence>
<feature type="compositionally biased region" description="Basic and acidic residues" evidence="5">
    <location>
        <begin position="13"/>
        <end position="26"/>
    </location>
</feature>
<dbReference type="GO" id="GO:0071944">
    <property type="term" value="C:cell periphery"/>
    <property type="evidence" value="ECO:0007669"/>
    <property type="project" value="UniProtKB-ARBA"/>
</dbReference>
<evidence type="ECO:0000256" key="6">
    <source>
        <dbReference type="SAM" id="Phobius"/>
    </source>
</evidence>
<feature type="compositionally biased region" description="Polar residues" evidence="5">
    <location>
        <begin position="199"/>
        <end position="211"/>
    </location>
</feature>
<proteinExistence type="predicted"/>
<evidence type="ECO:0000313" key="8">
    <source>
        <dbReference type="Proteomes" id="UP000237144"/>
    </source>
</evidence>
<dbReference type="OrthoDB" id="2530114at2759"/>
<keyword evidence="8" id="KW-1185">Reference proteome</keyword>
<reference evidence="7 8" key="1">
    <citation type="journal article" date="2018" name="Front. Microbiol.">
        <title>Prospects for Fungal Bioremediation of Acidic Radioactive Waste Sites: Characterization and Genome Sequence of Rhodotorula taiwanensis MD1149.</title>
        <authorList>
            <person name="Tkavc R."/>
            <person name="Matrosova V.Y."/>
            <person name="Grichenko O.E."/>
            <person name="Gostincar C."/>
            <person name="Volpe R.P."/>
            <person name="Klimenkova P."/>
            <person name="Gaidamakova E.K."/>
            <person name="Zhou C.E."/>
            <person name="Stewart B.J."/>
            <person name="Lyman M.G."/>
            <person name="Malfatti S.A."/>
            <person name="Rubinfeld B."/>
            <person name="Courtot M."/>
            <person name="Singh J."/>
            <person name="Dalgard C.L."/>
            <person name="Hamilton T."/>
            <person name="Frey K.G."/>
            <person name="Gunde-Cimerman N."/>
            <person name="Dugan L."/>
            <person name="Daly M.J."/>
        </authorList>
    </citation>
    <scope>NUCLEOTIDE SEQUENCE [LARGE SCALE GENOMIC DNA]</scope>
    <source>
        <strain evidence="7 8">MD1149</strain>
    </source>
</reference>
<keyword evidence="2 6" id="KW-0812">Transmembrane</keyword>
<feature type="compositionally biased region" description="Acidic residues" evidence="5">
    <location>
        <begin position="230"/>
        <end position="239"/>
    </location>
</feature>
<feature type="region of interest" description="Disordered" evidence="5">
    <location>
        <begin position="386"/>
        <end position="417"/>
    </location>
</feature>
<evidence type="ECO:0000256" key="4">
    <source>
        <dbReference type="ARBA" id="ARBA00023136"/>
    </source>
</evidence>
<name>A0A2S5BI23_9BASI</name>
<gene>
    <name evidence="7" type="ORF">BMF94_0618</name>
</gene>
<evidence type="ECO:0000256" key="2">
    <source>
        <dbReference type="ARBA" id="ARBA00022692"/>
    </source>
</evidence>
<evidence type="ECO:0000256" key="3">
    <source>
        <dbReference type="ARBA" id="ARBA00022989"/>
    </source>
</evidence>
<evidence type="ECO:0000256" key="5">
    <source>
        <dbReference type="SAM" id="MobiDB-lite"/>
    </source>
</evidence>
<dbReference type="GO" id="GO:0016020">
    <property type="term" value="C:membrane"/>
    <property type="evidence" value="ECO:0007669"/>
    <property type="project" value="UniProtKB-SubCell"/>
</dbReference>
<organism evidence="7 8">
    <name type="scientific">Rhodotorula taiwanensis</name>
    <dbReference type="NCBI Taxonomy" id="741276"/>
    <lineage>
        <taxon>Eukaryota</taxon>
        <taxon>Fungi</taxon>
        <taxon>Dikarya</taxon>
        <taxon>Basidiomycota</taxon>
        <taxon>Pucciniomycotina</taxon>
        <taxon>Microbotryomycetes</taxon>
        <taxon>Sporidiobolales</taxon>
        <taxon>Sporidiobolaceae</taxon>
        <taxon>Rhodotorula</taxon>
    </lineage>
</organism>
<keyword evidence="4 6" id="KW-0472">Membrane</keyword>
<dbReference type="PANTHER" id="PTHR15549">
    <property type="entry name" value="PAIRED IMMUNOGLOBULIN-LIKE TYPE 2 RECEPTOR"/>
    <property type="match status" value="1"/>
</dbReference>
<accession>A0A2S5BI23</accession>
<feature type="region of interest" description="Disordered" evidence="5">
    <location>
        <begin position="1"/>
        <end position="26"/>
    </location>
</feature>
<evidence type="ECO:0000313" key="7">
    <source>
        <dbReference type="EMBL" id="POY76420.1"/>
    </source>
</evidence>
<dbReference type="InterPro" id="IPR051694">
    <property type="entry name" value="Immunoregulatory_rcpt-like"/>
</dbReference>